<dbReference type="SUPFAM" id="SSF49899">
    <property type="entry name" value="Concanavalin A-like lectins/glucanases"/>
    <property type="match status" value="1"/>
</dbReference>
<dbReference type="InterPro" id="IPR018247">
    <property type="entry name" value="EF_Hand_1_Ca_BS"/>
</dbReference>
<dbReference type="PRINTS" id="PR00450">
    <property type="entry name" value="RECOVERIN"/>
</dbReference>
<dbReference type="STRING" id="1257118.L8H9K0"/>
<accession>L8H9K0</accession>
<dbReference type="PANTHER" id="PTHR23055">
    <property type="entry name" value="CALCIUM BINDING PROTEINS"/>
    <property type="match status" value="1"/>
</dbReference>
<evidence type="ECO:0000259" key="8">
    <source>
        <dbReference type="PROSITE" id="PS50222"/>
    </source>
</evidence>
<dbReference type="InterPro" id="IPR028846">
    <property type="entry name" value="Recoverin"/>
</dbReference>
<keyword evidence="3" id="KW-0479">Metal-binding</keyword>
<sequence>MGASGSQPVVTYDEAVKRLPEEWLEAVRLSFQEMSKHNKDLSGKVTKQQFREFYGAKVISHLGPIFDRLFEVLDQDGDGSVDFEEFMSGMFIFGRGSREEKLKFLFKLYDINGDGLLSREEFDKMLRGSLKATQAAMGALLLTETTEYNDLVSAVRRNLKESGPRITYIIDSIFNETDLNRDGYLSYDEFKQWATGKGKDDLHIDQWMDSLLPQRIEQLKLADEKGPNPKEEATLLAEDIRLDATSSRYVQVLPDGRTVKYTGSGVDLHASSGYQTGLVHPDVMVDTDLSSLFYFEFTLTDAGLTGGNAIGFYPADETLSGAPGWYHNSYGYHADEGCRYFQMKKEVFKDGSRYTERPWGTGDVVGAGINKDTIFFTRNGKRLEPSYTRVQGVFYPVVCFTSPGAVGVCNFGEKPFKYDLGAPQESNSLRISVVKPRGDKRE</sequence>
<dbReference type="InterPro" id="IPR013320">
    <property type="entry name" value="ConA-like_dom_sf"/>
</dbReference>
<organism evidence="9 10">
    <name type="scientific">Acanthamoeba castellanii (strain ATCC 30010 / Neff)</name>
    <dbReference type="NCBI Taxonomy" id="1257118"/>
    <lineage>
        <taxon>Eukaryota</taxon>
        <taxon>Amoebozoa</taxon>
        <taxon>Discosea</taxon>
        <taxon>Longamoebia</taxon>
        <taxon>Centramoebida</taxon>
        <taxon>Acanthamoebidae</taxon>
        <taxon>Acanthamoeba</taxon>
    </lineage>
</organism>
<protein>
    <submittedName>
        <fullName evidence="9">EF hand,SPla/RYanodine receptor (SPRY) domain containing protein</fullName>
    </submittedName>
</protein>
<keyword evidence="10" id="KW-1185">Reference proteome</keyword>
<dbReference type="InterPro" id="IPR043136">
    <property type="entry name" value="B30.2/SPRY_sf"/>
</dbReference>
<dbReference type="VEuPathDB" id="AmoebaDB:ACA1_183480"/>
<dbReference type="InterPro" id="IPR044736">
    <property type="entry name" value="Gid1/RanBPM/SPLA_SPRY"/>
</dbReference>
<evidence type="ECO:0000256" key="5">
    <source>
        <dbReference type="ARBA" id="ARBA00022837"/>
    </source>
</evidence>
<dbReference type="PROSITE" id="PS50188">
    <property type="entry name" value="B302_SPRY"/>
    <property type="match status" value="1"/>
</dbReference>
<dbReference type="KEGG" id="acan:ACA1_183480"/>
<dbReference type="PROSITE" id="PS00018">
    <property type="entry name" value="EF_HAND_1"/>
    <property type="match status" value="3"/>
</dbReference>
<feature type="domain" description="B30.2/SPRY" evidence="7">
    <location>
        <begin position="219"/>
        <end position="416"/>
    </location>
</feature>
<dbReference type="Pfam" id="PF00622">
    <property type="entry name" value="SPRY"/>
    <property type="match status" value="1"/>
</dbReference>
<dbReference type="AlphaFoldDB" id="L8H9K0"/>
<evidence type="ECO:0000256" key="2">
    <source>
        <dbReference type="ARBA" id="ARBA00022707"/>
    </source>
</evidence>
<evidence type="ECO:0000256" key="1">
    <source>
        <dbReference type="ARBA" id="ARBA00006049"/>
    </source>
</evidence>
<reference evidence="9 10" key="1">
    <citation type="journal article" date="2013" name="Genome Biol.">
        <title>Genome of Acanthamoeba castellanii highlights extensive lateral gene transfer and early evolution of tyrosine kinase signaling.</title>
        <authorList>
            <person name="Clarke M."/>
            <person name="Lohan A.J."/>
            <person name="Liu B."/>
            <person name="Lagkouvardos I."/>
            <person name="Roy S."/>
            <person name="Zafar N."/>
            <person name="Bertelli C."/>
            <person name="Schilde C."/>
            <person name="Kianianmomeni A."/>
            <person name="Burglin T.R."/>
            <person name="Frech C."/>
            <person name="Turcotte B."/>
            <person name="Kopec K.O."/>
            <person name="Synnott J.M."/>
            <person name="Choo C."/>
            <person name="Paponov I."/>
            <person name="Finkler A."/>
            <person name="Soon Heng Tan C."/>
            <person name="Hutchins A.P."/>
            <person name="Weinmeier T."/>
            <person name="Rattei T."/>
            <person name="Chu J.S."/>
            <person name="Gimenez G."/>
            <person name="Irimia M."/>
            <person name="Rigden D.J."/>
            <person name="Fitzpatrick D.A."/>
            <person name="Lorenzo-Morales J."/>
            <person name="Bateman A."/>
            <person name="Chiu C.H."/>
            <person name="Tang P."/>
            <person name="Hegemann P."/>
            <person name="Fromm H."/>
            <person name="Raoult D."/>
            <person name="Greub G."/>
            <person name="Miranda-Saavedra D."/>
            <person name="Chen N."/>
            <person name="Nash P."/>
            <person name="Ginger M.L."/>
            <person name="Horn M."/>
            <person name="Schaap P."/>
            <person name="Caler L."/>
            <person name="Loftus B."/>
        </authorList>
    </citation>
    <scope>NUCLEOTIDE SEQUENCE [LARGE SCALE GENOMIC DNA]</scope>
    <source>
        <strain evidence="9 10">Neff</strain>
    </source>
</reference>
<dbReference type="InterPro" id="IPR011992">
    <property type="entry name" value="EF-hand-dom_pair"/>
</dbReference>
<dbReference type="SMART" id="SM00054">
    <property type="entry name" value="EFh"/>
    <property type="match status" value="3"/>
</dbReference>
<dbReference type="SUPFAM" id="SSF47473">
    <property type="entry name" value="EF-hand"/>
    <property type="match status" value="1"/>
</dbReference>
<evidence type="ECO:0000259" key="7">
    <source>
        <dbReference type="PROSITE" id="PS50188"/>
    </source>
</evidence>
<dbReference type="RefSeq" id="XP_004345957.1">
    <property type="nucleotide sequence ID" value="XM_004345907.1"/>
</dbReference>
<keyword evidence="6" id="KW-0449">Lipoprotein</keyword>
<dbReference type="CDD" id="cd00051">
    <property type="entry name" value="EFh"/>
    <property type="match status" value="3"/>
</dbReference>
<evidence type="ECO:0000256" key="4">
    <source>
        <dbReference type="ARBA" id="ARBA00022737"/>
    </source>
</evidence>
<feature type="domain" description="EF-hand" evidence="8">
    <location>
        <begin position="170"/>
        <end position="200"/>
    </location>
</feature>
<keyword evidence="5" id="KW-0106">Calcium</keyword>
<gene>
    <name evidence="9" type="ORF">ACA1_183480</name>
</gene>
<feature type="domain" description="EF-hand" evidence="8">
    <location>
        <begin position="61"/>
        <end position="96"/>
    </location>
</feature>
<feature type="domain" description="EF-hand" evidence="8">
    <location>
        <begin position="97"/>
        <end position="132"/>
    </location>
</feature>
<proteinExistence type="inferred from homology"/>
<dbReference type="Gene3D" id="1.10.238.10">
    <property type="entry name" value="EF-hand"/>
    <property type="match status" value="1"/>
</dbReference>
<dbReference type="Proteomes" id="UP000011083">
    <property type="component" value="Unassembled WGS sequence"/>
</dbReference>
<evidence type="ECO:0000256" key="6">
    <source>
        <dbReference type="ARBA" id="ARBA00023288"/>
    </source>
</evidence>
<evidence type="ECO:0000313" key="10">
    <source>
        <dbReference type="Proteomes" id="UP000011083"/>
    </source>
</evidence>
<dbReference type="InterPro" id="IPR002048">
    <property type="entry name" value="EF_hand_dom"/>
</dbReference>
<dbReference type="EMBL" id="KB007904">
    <property type="protein sequence ID" value="ELR21413.1"/>
    <property type="molecule type" value="Genomic_DNA"/>
</dbReference>
<dbReference type="PROSITE" id="PS50222">
    <property type="entry name" value="EF_HAND_2"/>
    <property type="match status" value="3"/>
</dbReference>
<evidence type="ECO:0000313" key="9">
    <source>
        <dbReference type="EMBL" id="ELR21413.1"/>
    </source>
</evidence>
<name>L8H9K0_ACACF</name>
<dbReference type="SMART" id="SM00449">
    <property type="entry name" value="SPRY"/>
    <property type="match status" value="1"/>
</dbReference>
<keyword evidence="9" id="KW-0675">Receptor</keyword>
<dbReference type="InterPro" id="IPR003877">
    <property type="entry name" value="SPRY_dom"/>
</dbReference>
<dbReference type="PANTHER" id="PTHR23055:SF178">
    <property type="entry name" value="NEUROCALCIN HOMOLOG"/>
    <property type="match status" value="1"/>
</dbReference>
<dbReference type="Pfam" id="PF13499">
    <property type="entry name" value="EF-hand_7"/>
    <property type="match status" value="1"/>
</dbReference>
<keyword evidence="2" id="KW-0519">Myristate</keyword>
<dbReference type="GeneID" id="14922306"/>
<dbReference type="CDD" id="cd12885">
    <property type="entry name" value="SPRY_RanBP_like"/>
    <property type="match status" value="1"/>
</dbReference>
<dbReference type="InterPro" id="IPR001870">
    <property type="entry name" value="B30.2/SPRY"/>
</dbReference>
<evidence type="ECO:0000256" key="3">
    <source>
        <dbReference type="ARBA" id="ARBA00022723"/>
    </source>
</evidence>
<dbReference type="OrthoDB" id="40902at2759"/>
<dbReference type="Pfam" id="PF13202">
    <property type="entry name" value="EF-hand_5"/>
    <property type="match status" value="1"/>
</dbReference>
<comment type="similarity">
    <text evidence="1">Belongs to the recoverin family.</text>
</comment>
<dbReference type="Gene3D" id="2.60.120.920">
    <property type="match status" value="1"/>
</dbReference>
<keyword evidence="4" id="KW-0677">Repeat</keyword>
<dbReference type="GO" id="GO:0005509">
    <property type="term" value="F:calcium ion binding"/>
    <property type="evidence" value="ECO:0007669"/>
    <property type="project" value="InterPro"/>
</dbReference>